<name>A0A1M5N098_9GAMM</name>
<reference evidence="2 3" key="1">
    <citation type="submission" date="2016-11" db="EMBL/GenBank/DDBJ databases">
        <authorList>
            <person name="Jaros S."/>
            <person name="Januszkiewicz K."/>
            <person name="Wedrychowicz H."/>
        </authorList>
    </citation>
    <scope>NUCLEOTIDE SEQUENCE [LARGE SCALE GENOMIC DNA]</scope>
    <source>
        <strain evidence="2 3">CGMCC 1.7049</strain>
    </source>
</reference>
<dbReference type="STRING" id="490188.SAMN04488068_1564"/>
<evidence type="ECO:0000313" key="3">
    <source>
        <dbReference type="Proteomes" id="UP000199758"/>
    </source>
</evidence>
<dbReference type="RefSeq" id="WP_072896228.1">
    <property type="nucleotide sequence ID" value="NZ_FQWZ01000003.1"/>
</dbReference>
<evidence type="ECO:0000256" key="1">
    <source>
        <dbReference type="SAM" id="MobiDB-lite"/>
    </source>
</evidence>
<protein>
    <submittedName>
        <fullName evidence="2">Uncharacterized protein</fullName>
    </submittedName>
</protein>
<sequence>MRLYNFDQVLFDDGAGEQGPAGPEWRNGFGLPVVDDDRDTVRRQRLRPVTTPPARHQRRAVAGPGPSLRSVTGEPL</sequence>
<keyword evidence="3" id="KW-1185">Reference proteome</keyword>
<proteinExistence type="predicted"/>
<feature type="region of interest" description="Disordered" evidence="1">
    <location>
        <begin position="13"/>
        <end position="76"/>
    </location>
</feature>
<dbReference type="Proteomes" id="UP000199758">
    <property type="component" value="Unassembled WGS sequence"/>
</dbReference>
<organism evidence="2 3">
    <name type="scientific">Hydrocarboniphaga daqingensis</name>
    <dbReference type="NCBI Taxonomy" id="490188"/>
    <lineage>
        <taxon>Bacteria</taxon>
        <taxon>Pseudomonadati</taxon>
        <taxon>Pseudomonadota</taxon>
        <taxon>Gammaproteobacteria</taxon>
        <taxon>Nevskiales</taxon>
        <taxon>Nevskiaceae</taxon>
        <taxon>Hydrocarboniphaga</taxon>
    </lineage>
</organism>
<evidence type="ECO:0000313" key="2">
    <source>
        <dbReference type="EMBL" id="SHG82994.1"/>
    </source>
</evidence>
<dbReference type="EMBL" id="FQWZ01000003">
    <property type="protein sequence ID" value="SHG82994.1"/>
    <property type="molecule type" value="Genomic_DNA"/>
</dbReference>
<accession>A0A1M5N098</accession>
<gene>
    <name evidence="2" type="ORF">SAMN04488068_1564</name>
</gene>
<dbReference type="AlphaFoldDB" id="A0A1M5N098"/>